<keyword evidence="2 4" id="KW-0863">Zinc-finger</keyword>
<evidence type="ECO:0000313" key="6">
    <source>
        <dbReference type="EMBL" id="CAG5128669.1"/>
    </source>
</evidence>
<evidence type="ECO:0000256" key="3">
    <source>
        <dbReference type="ARBA" id="ARBA00022833"/>
    </source>
</evidence>
<dbReference type="InterPro" id="IPR006911">
    <property type="entry name" value="ARM-rpt_dom"/>
</dbReference>
<dbReference type="EMBL" id="CAJHNH020003157">
    <property type="protein sequence ID" value="CAG5128669.1"/>
    <property type="molecule type" value="Genomic_DNA"/>
</dbReference>
<evidence type="ECO:0000256" key="1">
    <source>
        <dbReference type="ARBA" id="ARBA00022723"/>
    </source>
</evidence>
<dbReference type="PROSITE" id="PS50178">
    <property type="entry name" value="ZF_FYVE"/>
    <property type="match status" value="1"/>
</dbReference>
<dbReference type="OrthoDB" id="5872154at2759"/>
<organism evidence="6 7">
    <name type="scientific">Candidula unifasciata</name>
    <dbReference type="NCBI Taxonomy" id="100452"/>
    <lineage>
        <taxon>Eukaryota</taxon>
        <taxon>Metazoa</taxon>
        <taxon>Spiralia</taxon>
        <taxon>Lophotrochozoa</taxon>
        <taxon>Mollusca</taxon>
        <taxon>Gastropoda</taxon>
        <taxon>Heterobranchia</taxon>
        <taxon>Euthyneura</taxon>
        <taxon>Panpulmonata</taxon>
        <taxon>Eupulmonata</taxon>
        <taxon>Stylommatophora</taxon>
        <taxon>Helicina</taxon>
        <taxon>Helicoidea</taxon>
        <taxon>Geomitridae</taxon>
        <taxon>Candidula</taxon>
    </lineage>
</organism>
<gene>
    <name evidence="6" type="ORF">CUNI_LOCUS14227</name>
</gene>
<keyword evidence="3" id="KW-0862">Zinc</keyword>
<dbReference type="Pfam" id="PF04826">
    <property type="entry name" value="Arm_2"/>
    <property type="match status" value="1"/>
</dbReference>
<feature type="domain" description="FYVE-type" evidence="5">
    <location>
        <begin position="38"/>
        <end position="98"/>
    </location>
</feature>
<evidence type="ECO:0000313" key="7">
    <source>
        <dbReference type="Proteomes" id="UP000678393"/>
    </source>
</evidence>
<keyword evidence="7" id="KW-1185">Reference proteome</keyword>
<dbReference type="SUPFAM" id="SSF48371">
    <property type="entry name" value="ARM repeat"/>
    <property type="match status" value="1"/>
</dbReference>
<name>A0A8S3ZHA1_9EUPU</name>
<keyword evidence="1" id="KW-0479">Metal-binding</keyword>
<dbReference type="InterPro" id="IPR017455">
    <property type="entry name" value="Znf_FYVE-rel"/>
</dbReference>
<comment type="caution">
    <text evidence="6">The sequence shown here is derived from an EMBL/GenBank/DDBJ whole genome shotgun (WGS) entry which is preliminary data.</text>
</comment>
<dbReference type="PANTHER" id="PTHR39490:SF9">
    <property type="entry name" value="FYVE-TYPE DOMAIN-CONTAINING PROTEIN"/>
    <property type="match status" value="1"/>
</dbReference>
<dbReference type="Gene3D" id="1.25.10.10">
    <property type="entry name" value="Leucine-rich Repeat Variant"/>
    <property type="match status" value="2"/>
</dbReference>
<dbReference type="GO" id="GO:0008270">
    <property type="term" value="F:zinc ion binding"/>
    <property type="evidence" value="ECO:0007669"/>
    <property type="project" value="UniProtKB-KW"/>
</dbReference>
<evidence type="ECO:0000256" key="2">
    <source>
        <dbReference type="ARBA" id="ARBA00022771"/>
    </source>
</evidence>
<dbReference type="InterPro" id="IPR016024">
    <property type="entry name" value="ARM-type_fold"/>
</dbReference>
<dbReference type="InterPro" id="IPR013083">
    <property type="entry name" value="Znf_RING/FYVE/PHD"/>
</dbReference>
<dbReference type="InterPro" id="IPR011011">
    <property type="entry name" value="Znf_FYVE_PHD"/>
</dbReference>
<dbReference type="SMART" id="SM00064">
    <property type="entry name" value="FYVE"/>
    <property type="match status" value="1"/>
</dbReference>
<reference evidence="6" key="1">
    <citation type="submission" date="2021-04" db="EMBL/GenBank/DDBJ databases">
        <authorList>
            <consortium name="Molecular Ecology Group"/>
        </authorList>
    </citation>
    <scope>NUCLEOTIDE SEQUENCE</scope>
</reference>
<proteinExistence type="predicted"/>
<dbReference type="AlphaFoldDB" id="A0A8S3ZHA1"/>
<dbReference type="Proteomes" id="UP000678393">
    <property type="component" value="Unassembled WGS sequence"/>
</dbReference>
<sequence length="476" mass="52253">MDYIRVEGSLILPAKVDGSPDVFQRPYFTLVKPEWVPDEQCSYCELCSVKFTQVKRRHHCRMCGAVRCAQCCSQKIPLPQLGLEEAERVCHACKTVAELVTKARSSNESTILEAAKGLSTFAKHEKHIKKLLELGGTQTLVVLASVDNINVLGHVTSGLHALVTHPSLHKHLAESGVIKAICKILSHVGDTQEQIAIDGISSLMIFCKYQSLKTKVLIDGGLQPVLSLCWSNKTAISLLSITTLGLIAELPATHTTIYDNRQNAVSRLLQLANAPDEQLQEVALKTLAYLSTGLDEYRHRLVQEDSSTGHCLQTALKSSPINPQILCNAACLTANLATSAQDQNELQELLWTVCQKLPQADANTELLCHLTRALANFSQHKQNTNILINTIPDVVKYCLKSPDSSVQLQGMRLLINLLTHAPARVSSLIVRKGSSSVFPALVRIKVNLILVQSKGIRGLSSQPHQVWKQLGSVINR</sequence>
<dbReference type="Gene3D" id="3.30.40.10">
    <property type="entry name" value="Zinc/RING finger domain, C3HC4 (zinc finger)"/>
    <property type="match status" value="1"/>
</dbReference>
<dbReference type="InterPro" id="IPR052113">
    <property type="entry name" value="FYVE-type_Zinc_Finger"/>
</dbReference>
<dbReference type="SUPFAM" id="SSF57903">
    <property type="entry name" value="FYVE/PHD zinc finger"/>
    <property type="match status" value="1"/>
</dbReference>
<dbReference type="PANTHER" id="PTHR39490">
    <property type="entry name" value="ARRESTIN DOMAIN-CONTAINING PROTEIN D"/>
    <property type="match status" value="1"/>
</dbReference>
<evidence type="ECO:0000256" key="4">
    <source>
        <dbReference type="PROSITE-ProRule" id="PRU00091"/>
    </source>
</evidence>
<evidence type="ECO:0000259" key="5">
    <source>
        <dbReference type="PROSITE" id="PS50178"/>
    </source>
</evidence>
<protein>
    <recommendedName>
        <fullName evidence="5">FYVE-type domain-containing protein</fullName>
    </recommendedName>
</protein>
<dbReference type="InterPro" id="IPR000306">
    <property type="entry name" value="Znf_FYVE"/>
</dbReference>
<dbReference type="InterPro" id="IPR011989">
    <property type="entry name" value="ARM-like"/>
</dbReference>
<accession>A0A8S3ZHA1</accession>
<dbReference type="Pfam" id="PF01363">
    <property type="entry name" value="FYVE"/>
    <property type="match status" value="1"/>
</dbReference>